<evidence type="ECO:0000256" key="1">
    <source>
        <dbReference type="SAM" id="MobiDB-lite"/>
    </source>
</evidence>
<accession>A0A6A6QZT6</accession>
<proteinExistence type="predicted"/>
<protein>
    <submittedName>
        <fullName evidence="2">Uncharacterized protein</fullName>
    </submittedName>
</protein>
<dbReference type="Proteomes" id="UP000799750">
    <property type="component" value="Unassembled WGS sequence"/>
</dbReference>
<sequence length="198" mass="21462">MPPKLSPHTDRLPPGISRTAYDADTRRYTFRDANSKSYTSSAGDYYGEGLRFDHAKEWEERLYAKPSSANSSLADGTPATLTPTKINPNPNPASPTTPTRNAQAAAATPPYRPPQHFAEILEGMGKDAAAEGDGEQGEKKVPALLRRLTTRTRNTSRAASEASVPRVRERASTFAVGGGKGWEKGKRGFFSRVLGRKG</sequence>
<feature type="compositionally biased region" description="Polar residues" evidence="1">
    <location>
        <begin position="67"/>
        <end position="86"/>
    </location>
</feature>
<gene>
    <name evidence="2" type="ORF">BU16DRAFT_559692</name>
</gene>
<dbReference type="OrthoDB" id="2107166at2759"/>
<feature type="region of interest" description="Disordered" evidence="1">
    <location>
        <begin position="64"/>
        <end position="115"/>
    </location>
</feature>
<keyword evidence="3" id="KW-1185">Reference proteome</keyword>
<name>A0A6A6QZT6_9PEZI</name>
<dbReference type="EMBL" id="MU004186">
    <property type="protein sequence ID" value="KAF2497971.1"/>
    <property type="molecule type" value="Genomic_DNA"/>
</dbReference>
<evidence type="ECO:0000313" key="2">
    <source>
        <dbReference type="EMBL" id="KAF2497971.1"/>
    </source>
</evidence>
<reference evidence="2" key="1">
    <citation type="journal article" date="2020" name="Stud. Mycol.">
        <title>101 Dothideomycetes genomes: a test case for predicting lifestyles and emergence of pathogens.</title>
        <authorList>
            <person name="Haridas S."/>
            <person name="Albert R."/>
            <person name="Binder M."/>
            <person name="Bloem J."/>
            <person name="Labutti K."/>
            <person name="Salamov A."/>
            <person name="Andreopoulos B."/>
            <person name="Baker S."/>
            <person name="Barry K."/>
            <person name="Bills G."/>
            <person name="Bluhm B."/>
            <person name="Cannon C."/>
            <person name="Castanera R."/>
            <person name="Culley D."/>
            <person name="Daum C."/>
            <person name="Ezra D."/>
            <person name="Gonzalez J."/>
            <person name="Henrissat B."/>
            <person name="Kuo A."/>
            <person name="Liang C."/>
            <person name="Lipzen A."/>
            <person name="Lutzoni F."/>
            <person name="Magnuson J."/>
            <person name="Mondo S."/>
            <person name="Nolan M."/>
            <person name="Ohm R."/>
            <person name="Pangilinan J."/>
            <person name="Park H.-J."/>
            <person name="Ramirez L."/>
            <person name="Alfaro M."/>
            <person name="Sun H."/>
            <person name="Tritt A."/>
            <person name="Yoshinaga Y."/>
            <person name="Zwiers L.-H."/>
            <person name="Turgeon B."/>
            <person name="Goodwin S."/>
            <person name="Spatafora J."/>
            <person name="Crous P."/>
            <person name="Grigoriev I."/>
        </authorList>
    </citation>
    <scope>NUCLEOTIDE SEQUENCE</scope>
    <source>
        <strain evidence="2">CBS 269.34</strain>
    </source>
</reference>
<evidence type="ECO:0000313" key="3">
    <source>
        <dbReference type="Proteomes" id="UP000799750"/>
    </source>
</evidence>
<dbReference type="AlphaFoldDB" id="A0A6A6QZT6"/>
<organism evidence="2 3">
    <name type="scientific">Lophium mytilinum</name>
    <dbReference type="NCBI Taxonomy" id="390894"/>
    <lineage>
        <taxon>Eukaryota</taxon>
        <taxon>Fungi</taxon>
        <taxon>Dikarya</taxon>
        <taxon>Ascomycota</taxon>
        <taxon>Pezizomycotina</taxon>
        <taxon>Dothideomycetes</taxon>
        <taxon>Pleosporomycetidae</taxon>
        <taxon>Mytilinidiales</taxon>
        <taxon>Mytilinidiaceae</taxon>
        <taxon>Lophium</taxon>
    </lineage>
</organism>
<feature type="region of interest" description="Disordered" evidence="1">
    <location>
        <begin position="1"/>
        <end position="20"/>
    </location>
</feature>